<evidence type="ECO:0000313" key="2">
    <source>
        <dbReference type="EMBL" id="KAK8952854.1"/>
    </source>
</evidence>
<evidence type="ECO:0000256" key="1">
    <source>
        <dbReference type="SAM" id="MobiDB-lite"/>
    </source>
</evidence>
<dbReference type="Proteomes" id="UP001412067">
    <property type="component" value="Unassembled WGS sequence"/>
</dbReference>
<proteinExistence type="predicted"/>
<name>A0ABR2LVG6_9ASPA</name>
<evidence type="ECO:0008006" key="4">
    <source>
        <dbReference type="Google" id="ProtNLM"/>
    </source>
</evidence>
<accession>A0ABR2LVG6</accession>
<dbReference type="EMBL" id="JBBWWR010000014">
    <property type="protein sequence ID" value="KAK8952854.1"/>
    <property type="molecule type" value="Genomic_DNA"/>
</dbReference>
<feature type="region of interest" description="Disordered" evidence="1">
    <location>
        <begin position="97"/>
        <end position="130"/>
    </location>
</feature>
<gene>
    <name evidence="2" type="ORF">KSP40_PGU016512</name>
</gene>
<keyword evidence="3" id="KW-1185">Reference proteome</keyword>
<protein>
    <recommendedName>
        <fullName evidence="4">Ycf1</fullName>
    </recommendedName>
</protein>
<sequence>MTKQRAEQGEDPDYEYWSVDFRNIIINAWIKHGNILKNIDSLYPSEDWIKHLKSMSLRESVFKENLVNKNNPRRMPSKYIPKLFMYFKRQDNKAKQTEWKAAAQGESSGFAQKRMRTDSTSQPLDKQHES</sequence>
<evidence type="ECO:0000313" key="3">
    <source>
        <dbReference type="Proteomes" id="UP001412067"/>
    </source>
</evidence>
<organism evidence="2 3">
    <name type="scientific">Platanthera guangdongensis</name>
    <dbReference type="NCBI Taxonomy" id="2320717"/>
    <lineage>
        <taxon>Eukaryota</taxon>
        <taxon>Viridiplantae</taxon>
        <taxon>Streptophyta</taxon>
        <taxon>Embryophyta</taxon>
        <taxon>Tracheophyta</taxon>
        <taxon>Spermatophyta</taxon>
        <taxon>Magnoliopsida</taxon>
        <taxon>Liliopsida</taxon>
        <taxon>Asparagales</taxon>
        <taxon>Orchidaceae</taxon>
        <taxon>Orchidoideae</taxon>
        <taxon>Orchideae</taxon>
        <taxon>Orchidinae</taxon>
        <taxon>Platanthera</taxon>
    </lineage>
</organism>
<reference evidence="2 3" key="1">
    <citation type="journal article" date="2022" name="Nat. Plants">
        <title>Genomes of leafy and leafless Platanthera orchids illuminate the evolution of mycoheterotrophy.</title>
        <authorList>
            <person name="Li M.H."/>
            <person name="Liu K.W."/>
            <person name="Li Z."/>
            <person name="Lu H.C."/>
            <person name="Ye Q.L."/>
            <person name="Zhang D."/>
            <person name="Wang J.Y."/>
            <person name="Li Y.F."/>
            <person name="Zhong Z.M."/>
            <person name="Liu X."/>
            <person name="Yu X."/>
            <person name="Liu D.K."/>
            <person name="Tu X.D."/>
            <person name="Liu B."/>
            <person name="Hao Y."/>
            <person name="Liao X.Y."/>
            <person name="Jiang Y.T."/>
            <person name="Sun W.H."/>
            <person name="Chen J."/>
            <person name="Chen Y.Q."/>
            <person name="Ai Y."/>
            <person name="Zhai J.W."/>
            <person name="Wu S.S."/>
            <person name="Zhou Z."/>
            <person name="Hsiao Y.Y."/>
            <person name="Wu W.L."/>
            <person name="Chen Y.Y."/>
            <person name="Lin Y.F."/>
            <person name="Hsu J.L."/>
            <person name="Li C.Y."/>
            <person name="Wang Z.W."/>
            <person name="Zhao X."/>
            <person name="Zhong W.Y."/>
            <person name="Ma X.K."/>
            <person name="Ma L."/>
            <person name="Huang J."/>
            <person name="Chen G.Z."/>
            <person name="Huang M.Z."/>
            <person name="Huang L."/>
            <person name="Peng D.H."/>
            <person name="Luo Y.B."/>
            <person name="Zou S.Q."/>
            <person name="Chen S.P."/>
            <person name="Lan S."/>
            <person name="Tsai W.C."/>
            <person name="Van de Peer Y."/>
            <person name="Liu Z.J."/>
        </authorList>
    </citation>
    <scope>NUCLEOTIDE SEQUENCE [LARGE SCALE GENOMIC DNA]</scope>
    <source>
        <strain evidence="2">Lor288</strain>
    </source>
</reference>
<comment type="caution">
    <text evidence="2">The sequence shown here is derived from an EMBL/GenBank/DDBJ whole genome shotgun (WGS) entry which is preliminary data.</text>
</comment>